<proteinExistence type="predicted"/>
<dbReference type="EMBL" id="JAATOP010000003">
    <property type="protein sequence ID" value="NIY72016.1"/>
    <property type="molecule type" value="Genomic_DNA"/>
</dbReference>
<dbReference type="Proteomes" id="UP000709466">
    <property type="component" value="Unassembled WGS sequence"/>
</dbReference>
<keyword evidence="2" id="KW-1185">Reference proteome</keyword>
<name>A0ABX0VXM6_9RHOB</name>
<evidence type="ECO:0000313" key="1">
    <source>
        <dbReference type="EMBL" id="NIY72016.1"/>
    </source>
</evidence>
<dbReference type="InterPro" id="IPR024787">
    <property type="entry name" value="EcsC"/>
</dbReference>
<protein>
    <submittedName>
        <fullName evidence="1">EcsC family protein</fullName>
    </submittedName>
</protein>
<comment type="caution">
    <text evidence="1">The sequence shown here is derived from an EMBL/GenBank/DDBJ whole genome shotgun (WGS) entry which is preliminary data.</text>
</comment>
<dbReference type="PANTHER" id="PTHR41260">
    <property type="entry name" value="PROTEIN ECSC"/>
    <property type="match status" value="1"/>
</dbReference>
<dbReference type="RefSeq" id="WP_167637406.1">
    <property type="nucleotide sequence ID" value="NZ_JAATOP010000003.1"/>
</dbReference>
<evidence type="ECO:0000313" key="2">
    <source>
        <dbReference type="Proteomes" id="UP000709466"/>
    </source>
</evidence>
<sequence length="263" mass="27650">MDQNTPTLKVVNPDQPLTDQARAEIAALAVRQRKAGGVLMKAINFVGNQVEDGMKLLPEGFRKQVDNIAKAALEQSFNVAKASRGGPLGKVSSSRSHKLAAAVSGAVGGFGGLPTALAEIPVTTTVIFRSVLSIAAEYGEDPESEVTRMECLRVFGAGNIGADDDGLDTAFFGARLSISGPAVHGLINKVAPKFGAVITQKLASQAVPVIGAAAGAGTNLAFVSYYTELAHVHFALRQLARLYDDQQVIEEFHKQLGRKVPTA</sequence>
<dbReference type="Pfam" id="PF12787">
    <property type="entry name" value="EcsC"/>
    <property type="match status" value="1"/>
</dbReference>
<reference evidence="1 2" key="1">
    <citation type="submission" date="2020-03" db="EMBL/GenBank/DDBJ databases">
        <title>Bacterial isolates of synthetic phycosphere.</title>
        <authorList>
            <person name="Fu H."/>
            <person name="Moran M.A."/>
        </authorList>
    </citation>
    <scope>NUCLEOTIDE SEQUENCE [LARGE SCALE GENOMIC DNA]</scope>
    <source>
        <strain evidence="1 2">HF1</strain>
    </source>
</reference>
<accession>A0ABX0VXM6</accession>
<organism evidence="1 2">
    <name type="scientific">Marivivens donghaensis</name>
    <dbReference type="NCBI Taxonomy" id="1699413"/>
    <lineage>
        <taxon>Bacteria</taxon>
        <taxon>Pseudomonadati</taxon>
        <taxon>Pseudomonadota</taxon>
        <taxon>Alphaproteobacteria</taxon>
        <taxon>Rhodobacterales</taxon>
        <taxon>Paracoccaceae</taxon>
        <taxon>Marivivens group</taxon>
        <taxon>Marivivens</taxon>
    </lineage>
</organism>
<gene>
    <name evidence="1" type="ORF">HCZ30_06140</name>
</gene>
<dbReference type="PANTHER" id="PTHR41260:SF1">
    <property type="entry name" value="PROTEIN ECSC"/>
    <property type="match status" value="1"/>
</dbReference>